<dbReference type="RefSeq" id="XP_056786657.1">
    <property type="nucleotide sequence ID" value="XM_056938275.1"/>
</dbReference>
<name>A0A9W9WR09_9EURO</name>
<comment type="caution">
    <text evidence="2">The sequence shown here is derived from an EMBL/GenBank/DDBJ whole genome shotgun (WGS) entry which is preliminary data.</text>
</comment>
<gene>
    <name evidence="2" type="ORF">N7539_008680</name>
</gene>
<accession>A0A9W9WR09</accession>
<sequence length="192" mass="22005">MALKTSSANNQGLTPPDSPTKGMVTSKAIVKDLKHLFGVLLEKVLDLTNQEPPNTPVSQDQSHHAPTWRWFGRCWSVPQLNFQWQISLLSLRLQAINERRFLDQIGLISNIPSVQHQRTSNRLKSGPPHPNSRRSWKHWNSEEVRPYIDIKSEGLRDILRVVLHDVKVISLIEDKPSVIKTVLFLTITLTWI</sequence>
<evidence type="ECO:0000256" key="1">
    <source>
        <dbReference type="SAM" id="MobiDB-lite"/>
    </source>
</evidence>
<dbReference type="AlphaFoldDB" id="A0A9W9WR09"/>
<feature type="region of interest" description="Disordered" evidence="1">
    <location>
        <begin position="1"/>
        <end position="23"/>
    </location>
</feature>
<feature type="compositionally biased region" description="Polar residues" evidence="1">
    <location>
        <begin position="1"/>
        <end position="13"/>
    </location>
</feature>
<reference evidence="2" key="1">
    <citation type="submission" date="2022-12" db="EMBL/GenBank/DDBJ databases">
        <authorList>
            <person name="Petersen C."/>
        </authorList>
    </citation>
    <scope>NUCLEOTIDE SEQUENCE</scope>
    <source>
        <strain evidence="2">IBT 30728</strain>
    </source>
</reference>
<dbReference type="Proteomes" id="UP001148312">
    <property type="component" value="Unassembled WGS sequence"/>
</dbReference>
<keyword evidence="3" id="KW-1185">Reference proteome</keyword>
<reference evidence="2" key="2">
    <citation type="journal article" date="2023" name="IMA Fungus">
        <title>Comparative genomic study of the Penicillium genus elucidates a diverse pangenome and 15 lateral gene transfer events.</title>
        <authorList>
            <person name="Petersen C."/>
            <person name="Sorensen T."/>
            <person name="Nielsen M.R."/>
            <person name="Sondergaard T.E."/>
            <person name="Sorensen J.L."/>
            <person name="Fitzpatrick D.A."/>
            <person name="Frisvad J.C."/>
            <person name="Nielsen K.L."/>
        </authorList>
    </citation>
    <scope>NUCLEOTIDE SEQUENCE</scope>
    <source>
        <strain evidence="2">IBT 30728</strain>
    </source>
</reference>
<evidence type="ECO:0000313" key="3">
    <source>
        <dbReference type="Proteomes" id="UP001148312"/>
    </source>
</evidence>
<organism evidence="2 3">
    <name type="scientific">Penicillium diatomitis</name>
    <dbReference type="NCBI Taxonomy" id="2819901"/>
    <lineage>
        <taxon>Eukaryota</taxon>
        <taxon>Fungi</taxon>
        <taxon>Dikarya</taxon>
        <taxon>Ascomycota</taxon>
        <taxon>Pezizomycotina</taxon>
        <taxon>Eurotiomycetes</taxon>
        <taxon>Eurotiomycetidae</taxon>
        <taxon>Eurotiales</taxon>
        <taxon>Aspergillaceae</taxon>
        <taxon>Penicillium</taxon>
    </lineage>
</organism>
<proteinExistence type="predicted"/>
<protein>
    <submittedName>
        <fullName evidence="2">Uncharacterized protein</fullName>
    </submittedName>
</protein>
<dbReference type="GeneID" id="81628525"/>
<dbReference type="EMBL" id="JAPWDQ010000013">
    <property type="protein sequence ID" value="KAJ5472111.1"/>
    <property type="molecule type" value="Genomic_DNA"/>
</dbReference>
<evidence type="ECO:0000313" key="2">
    <source>
        <dbReference type="EMBL" id="KAJ5472111.1"/>
    </source>
</evidence>